<name>A0AB33BZL5_MICA7</name>
<evidence type="ECO:0000313" key="1">
    <source>
        <dbReference type="EMBL" id="ARI82780.1"/>
    </source>
</evidence>
<evidence type="ECO:0000313" key="2">
    <source>
        <dbReference type="Proteomes" id="UP000192439"/>
    </source>
</evidence>
<dbReference type="AlphaFoldDB" id="A0AB33BZL5"/>
<sequence length="49" mass="5638">MIDLCVLCVFVVRSTPSLGGMYLRIHFTHQTWESLNPYCLLDSAIDIHQ</sequence>
<gene>
    <name evidence="1" type="ORF">BH695_3501</name>
</gene>
<keyword evidence="2" id="KW-1185">Reference proteome</keyword>
<protein>
    <submittedName>
        <fullName evidence="1">Uncharacterized protein</fullName>
    </submittedName>
</protein>
<reference evidence="1 2" key="1">
    <citation type="journal article" date="2018" name="Harmful Algae">
        <title>The highly heterogeneous methylated genomes and diverse restriction-modification systems of bloom-forming Microcystis.</title>
        <authorList>
            <person name="Zhao L."/>
            <person name="Song Y."/>
            <person name="Li L."/>
            <person name="Gan N."/>
            <person name="Brand J.J."/>
            <person name="Song L."/>
        </authorList>
    </citation>
    <scope>NUCLEOTIDE SEQUENCE [LARGE SCALE GENOMIC DNA]</scope>
    <source>
        <strain evidence="1 2">PCC 7806SL</strain>
    </source>
</reference>
<organism evidence="1 2">
    <name type="scientific">Microcystis aeruginosa PCC 7806SL</name>
    <dbReference type="NCBI Taxonomy" id="1903187"/>
    <lineage>
        <taxon>Bacteria</taxon>
        <taxon>Bacillati</taxon>
        <taxon>Cyanobacteriota</taxon>
        <taxon>Cyanophyceae</taxon>
        <taxon>Oscillatoriophycideae</taxon>
        <taxon>Chroococcales</taxon>
        <taxon>Microcystaceae</taxon>
        <taxon>Microcystis</taxon>
    </lineage>
</organism>
<dbReference type="Proteomes" id="UP000192439">
    <property type="component" value="Chromosome"/>
</dbReference>
<dbReference type="EMBL" id="CP020771">
    <property type="protein sequence ID" value="ARI82780.1"/>
    <property type="molecule type" value="Genomic_DNA"/>
</dbReference>
<accession>A0AB33BZL5</accession>
<proteinExistence type="predicted"/>